<dbReference type="EMBL" id="JABFAC010000002">
    <property type="protein sequence ID" value="MBA0607541.1"/>
    <property type="molecule type" value="Genomic_DNA"/>
</dbReference>
<evidence type="ECO:0000313" key="1">
    <source>
        <dbReference type="EMBL" id="MBA0607541.1"/>
    </source>
</evidence>
<dbReference type="AlphaFoldDB" id="A0A7J8R1A5"/>
<dbReference type="Proteomes" id="UP000593561">
    <property type="component" value="Unassembled WGS sequence"/>
</dbReference>
<accession>A0A7J8R1A5</accession>
<protein>
    <submittedName>
        <fullName evidence="1">Uncharacterized protein</fullName>
    </submittedName>
</protein>
<sequence length="70" mass="7766">MRKGDIATNLLGVCTPDMHFVYVLPGWQGFIADGRVLRDVINRIHGLKVPHAELGEQLPSNVIDDDEPNT</sequence>
<organism evidence="1 2">
    <name type="scientific">Gossypium davidsonii</name>
    <name type="common">Davidson's cotton</name>
    <name type="synonym">Gossypium klotzschianum subsp. davidsonii</name>
    <dbReference type="NCBI Taxonomy" id="34287"/>
    <lineage>
        <taxon>Eukaryota</taxon>
        <taxon>Viridiplantae</taxon>
        <taxon>Streptophyta</taxon>
        <taxon>Embryophyta</taxon>
        <taxon>Tracheophyta</taxon>
        <taxon>Spermatophyta</taxon>
        <taxon>Magnoliopsida</taxon>
        <taxon>eudicotyledons</taxon>
        <taxon>Gunneridae</taxon>
        <taxon>Pentapetalae</taxon>
        <taxon>rosids</taxon>
        <taxon>malvids</taxon>
        <taxon>Malvales</taxon>
        <taxon>Malvaceae</taxon>
        <taxon>Malvoideae</taxon>
        <taxon>Gossypium</taxon>
    </lineage>
</organism>
<evidence type="ECO:0000313" key="2">
    <source>
        <dbReference type="Proteomes" id="UP000593561"/>
    </source>
</evidence>
<feature type="non-terminal residue" evidence="1">
    <location>
        <position position="1"/>
    </location>
</feature>
<name>A0A7J8R1A5_GOSDV</name>
<comment type="caution">
    <text evidence="1">The sequence shown here is derived from an EMBL/GenBank/DDBJ whole genome shotgun (WGS) entry which is preliminary data.</text>
</comment>
<keyword evidence="2" id="KW-1185">Reference proteome</keyword>
<reference evidence="1 2" key="1">
    <citation type="journal article" date="2019" name="Genome Biol. Evol.">
        <title>Insights into the evolution of the New World diploid cottons (Gossypium, subgenus Houzingenia) based on genome sequencing.</title>
        <authorList>
            <person name="Grover C.E."/>
            <person name="Arick M.A. 2nd"/>
            <person name="Thrash A."/>
            <person name="Conover J.L."/>
            <person name="Sanders W.S."/>
            <person name="Peterson D.G."/>
            <person name="Frelichowski J.E."/>
            <person name="Scheffler J.A."/>
            <person name="Scheffler B.E."/>
            <person name="Wendel J.F."/>
        </authorList>
    </citation>
    <scope>NUCLEOTIDE SEQUENCE [LARGE SCALE GENOMIC DNA]</scope>
    <source>
        <strain evidence="1">27</strain>
        <tissue evidence="1">Leaf</tissue>
    </source>
</reference>
<gene>
    <name evidence="1" type="ORF">Godav_019821</name>
</gene>
<proteinExistence type="predicted"/>